<proteinExistence type="inferred from homology"/>
<dbReference type="InterPro" id="IPR029063">
    <property type="entry name" value="SAM-dependent_MTases_sf"/>
</dbReference>
<dbReference type="GO" id="GO:0044027">
    <property type="term" value="P:negative regulation of gene expression via chromosomal CpG island methylation"/>
    <property type="evidence" value="ECO:0007669"/>
    <property type="project" value="TreeGrafter"/>
</dbReference>
<dbReference type="Pfam" id="PF00145">
    <property type="entry name" value="DNA_methylase"/>
    <property type="match status" value="1"/>
</dbReference>
<comment type="caution">
    <text evidence="6">Lacks conserved residue(s) required for the propagation of feature annotation.</text>
</comment>
<dbReference type="EMBL" id="JAAMPJ010000016">
    <property type="protein sequence ID" value="NGY65554.1"/>
    <property type="molecule type" value="Genomic_DNA"/>
</dbReference>
<accession>A0A7C9VV99</accession>
<keyword evidence="2 6" id="KW-0489">Methyltransferase</keyword>
<keyword evidence="5" id="KW-0680">Restriction system</keyword>
<dbReference type="GO" id="GO:0003677">
    <property type="term" value="F:DNA binding"/>
    <property type="evidence" value="ECO:0007669"/>
    <property type="project" value="TreeGrafter"/>
</dbReference>
<protein>
    <recommendedName>
        <fullName evidence="1">DNA (cytosine-5-)-methyltransferase</fullName>
        <ecNumber evidence="1">2.1.1.37</ecNumber>
    </recommendedName>
</protein>
<dbReference type="InterPro" id="IPR031303">
    <property type="entry name" value="C5_meth_CS"/>
</dbReference>
<comment type="similarity">
    <text evidence="6">Belongs to the class I-like SAM-binding methyltransferase superfamily. C5-methyltransferase family.</text>
</comment>
<evidence type="ECO:0000256" key="4">
    <source>
        <dbReference type="ARBA" id="ARBA00022691"/>
    </source>
</evidence>
<dbReference type="EC" id="2.1.1.37" evidence="1"/>
<dbReference type="Proteomes" id="UP000481360">
    <property type="component" value="Unassembled WGS sequence"/>
</dbReference>
<dbReference type="AlphaFoldDB" id="A0A7C9VV99"/>
<reference evidence="7 8" key="1">
    <citation type="submission" date="2020-03" db="EMBL/GenBank/DDBJ databases">
        <title>Isolation and identification of active actinomycetes.</title>
        <authorList>
            <person name="Sun X."/>
        </authorList>
    </citation>
    <scope>NUCLEOTIDE SEQUENCE [LARGE SCALE GENOMIC DNA]</scope>
    <source>
        <strain evidence="7 8">NEAU-D13</strain>
    </source>
</reference>
<dbReference type="SUPFAM" id="SSF53335">
    <property type="entry name" value="S-adenosyl-L-methionine-dependent methyltransferases"/>
    <property type="match status" value="1"/>
</dbReference>
<dbReference type="PANTHER" id="PTHR10629">
    <property type="entry name" value="CYTOSINE-SPECIFIC METHYLTRANSFERASE"/>
    <property type="match status" value="1"/>
</dbReference>
<keyword evidence="4 6" id="KW-0949">S-adenosyl-L-methionine</keyword>
<evidence type="ECO:0000313" key="8">
    <source>
        <dbReference type="Proteomes" id="UP000481360"/>
    </source>
</evidence>
<gene>
    <name evidence="7" type="ORF">G7043_42340</name>
</gene>
<keyword evidence="3 6" id="KW-0808">Transferase</keyword>
<name>A0A7C9VV99_9PSEU</name>
<evidence type="ECO:0000256" key="6">
    <source>
        <dbReference type="PROSITE-ProRule" id="PRU01016"/>
    </source>
</evidence>
<keyword evidence="8" id="KW-1185">Reference proteome</keyword>
<evidence type="ECO:0000256" key="1">
    <source>
        <dbReference type="ARBA" id="ARBA00011975"/>
    </source>
</evidence>
<evidence type="ECO:0000256" key="2">
    <source>
        <dbReference type="ARBA" id="ARBA00022603"/>
    </source>
</evidence>
<dbReference type="PROSITE" id="PS00095">
    <property type="entry name" value="C5_MTASE_2"/>
    <property type="match status" value="1"/>
</dbReference>
<dbReference type="GO" id="GO:0009307">
    <property type="term" value="P:DNA restriction-modification system"/>
    <property type="evidence" value="ECO:0007669"/>
    <property type="project" value="UniProtKB-KW"/>
</dbReference>
<dbReference type="PRINTS" id="PR00105">
    <property type="entry name" value="C5METTRFRASE"/>
</dbReference>
<dbReference type="Gene3D" id="3.40.50.150">
    <property type="entry name" value="Vaccinia Virus protein VP39"/>
    <property type="match status" value="1"/>
</dbReference>
<comment type="caution">
    <text evidence="7">The sequence shown here is derived from an EMBL/GenBank/DDBJ whole genome shotgun (WGS) entry which is preliminary data.</text>
</comment>
<evidence type="ECO:0000256" key="5">
    <source>
        <dbReference type="ARBA" id="ARBA00022747"/>
    </source>
</evidence>
<dbReference type="GO" id="GO:0032259">
    <property type="term" value="P:methylation"/>
    <property type="evidence" value="ECO:0007669"/>
    <property type="project" value="UniProtKB-KW"/>
</dbReference>
<dbReference type="Gene3D" id="3.90.120.10">
    <property type="entry name" value="DNA Methylase, subunit A, domain 2"/>
    <property type="match status" value="1"/>
</dbReference>
<dbReference type="InterPro" id="IPR001525">
    <property type="entry name" value="C5_MeTfrase"/>
</dbReference>
<dbReference type="PROSITE" id="PS51679">
    <property type="entry name" value="SAM_MT_C5"/>
    <property type="match status" value="1"/>
</dbReference>
<dbReference type="InterPro" id="IPR050390">
    <property type="entry name" value="C5-Methyltransferase"/>
</dbReference>
<evidence type="ECO:0000256" key="3">
    <source>
        <dbReference type="ARBA" id="ARBA00022679"/>
    </source>
</evidence>
<sequence>MTAVSDITSEDDRGRARLRSLELCAGAGGQALGLESAGFDPVLLIDNKDYAVETLRMNRPSWDVREMELAGFDPAEDQRAYDVDLLSAGLPRVQASADRKRSRGSATELAVLRDTVLLMHGVQPRALLIENVPELVTKDMYQDARTDVEAELEHLGYGFRWLVINAADYGVPQDRKMGVLVAFKNKCADSFEVPPIQDSQPTVGSALFESMASRGWEQAAEWAGQADRLAPTLVGGSEDRGGPDLGPRGSKRLWAAMGVNGGSIADVPPGAGFRWDPNAGTESMIKLTVGQTALIQGFPKDWRFAGGKTKQCRQIGNALPPPVAHVLGQAIRGVLEEH</sequence>
<organism evidence="7 8">
    <name type="scientific">Lentzea alba</name>
    <dbReference type="NCBI Taxonomy" id="2714351"/>
    <lineage>
        <taxon>Bacteria</taxon>
        <taxon>Bacillati</taxon>
        <taxon>Actinomycetota</taxon>
        <taxon>Actinomycetes</taxon>
        <taxon>Pseudonocardiales</taxon>
        <taxon>Pseudonocardiaceae</taxon>
        <taxon>Lentzea</taxon>
    </lineage>
</organism>
<dbReference type="GO" id="GO:0003886">
    <property type="term" value="F:DNA (cytosine-5-)-methyltransferase activity"/>
    <property type="evidence" value="ECO:0007669"/>
    <property type="project" value="UniProtKB-EC"/>
</dbReference>
<evidence type="ECO:0000313" key="7">
    <source>
        <dbReference type="EMBL" id="NGY65554.1"/>
    </source>
</evidence>
<dbReference type="PANTHER" id="PTHR10629:SF52">
    <property type="entry name" value="DNA (CYTOSINE-5)-METHYLTRANSFERASE 1"/>
    <property type="match status" value="1"/>
</dbReference>